<name>A0ABW1AB27_9ACTN</name>
<comment type="caution">
    <text evidence="1">The sequence shown here is derived from an EMBL/GenBank/DDBJ whole genome shotgun (WGS) entry which is preliminary data.</text>
</comment>
<dbReference type="Proteomes" id="UP001596074">
    <property type="component" value="Unassembled WGS sequence"/>
</dbReference>
<proteinExistence type="predicted"/>
<gene>
    <name evidence="1" type="ORF">ACFPZN_43010</name>
</gene>
<protein>
    <submittedName>
        <fullName evidence="1">Cupin domain-containing protein</fullName>
    </submittedName>
</protein>
<dbReference type="SUPFAM" id="SSF51182">
    <property type="entry name" value="RmlC-like cupins"/>
    <property type="match status" value="1"/>
</dbReference>
<evidence type="ECO:0000313" key="1">
    <source>
        <dbReference type="EMBL" id="MFC5752426.1"/>
    </source>
</evidence>
<evidence type="ECO:0000313" key="2">
    <source>
        <dbReference type="Proteomes" id="UP001596074"/>
    </source>
</evidence>
<dbReference type="Gene3D" id="2.60.120.10">
    <property type="entry name" value="Jelly Rolls"/>
    <property type="match status" value="1"/>
</dbReference>
<organism evidence="1 2">
    <name type="scientific">Actinomadura rugatobispora</name>
    <dbReference type="NCBI Taxonomy" id="1994"/>
    <lineage>
        <taxon>Bacteria</taxon>
        <taxon>Bacillati</taxon>
        <taxon>Actinomycetota</taxon>
        <taxon>Actinomycetes</taxon>
        <taxon>Streptosporangiales</taxon>
        <taxon>Thermomonosporaceae</taxon>
        <taxon>Actinomadura</taxon>
    </lineage>
</organism>
<accession>A0ABW1AB27</accession>
<dbReference type="InterPro" id="IPR011051">
    <property type="entry name" value="RmlC_Cupin_sf"/>
</dbReference>
<sequence length="170" mass="18793">MAASERVNKIRFFRSEDAPSIDDDGMMSAPRIDKAVHAEYDTSPLRDGQRVTVLFKGHGPDGFSLVHAWFGAGFRLPRHSHSADCLYYVISGELTMGTRTMKAGEGFFVQAEAPYAYTAGPEGVEVLEFRTSTSFDMKVYDQTVERWKPIVEAMRANHPQWVAAQAGAGG</sequence>
<dbReference type="InterPro" id="IPR014710">
    <property type="entry name" value="RmlC-like_jellyroll"/>
</dbReference>
<dbReference type="RefSeq" id="WP_378288394.1">
    <property type="nucleotide sequence ID" value="NZ_JBHSON010000087.1"/>
</dbReference>
<dbReference type="EMBL" id="JBHSON010000087">
    <property type="protein sequence ID" value="MFC5752426.1"/>
    <property type="molecule type" value="Genomic_DNA"/>
</dbReference>
<reference evidence="2" key="1">
    <citation type="journal article" date="2019" name="Int. J. Syst. Evol. Microbiol.">
        <title>The Global Catalogue of Microorganisms (GCM) 10K type strain sequencing project: providing services to taxonomists for standard genome sequencing and annotation.</title>
        <authorList>
            <consortium name="The Broad Institute Genomics Platform"/>
            <consortium name="The Broad Institute Genome Sequencing Center for Infectious Disease"/>
            <person name="Wu L."/>
            <person name="Ma J."/>
        </authorList>
    </citation>
    <scope>NUCLEOTIDE SEQUENCE [LARGE SCALE GENOMIC DNA]</scope>
    <source>
        <strain evidence="2">KCTC 42087</strain>
    </source>
</reference>
<keyword evidence="2" id="KW-1185">Reference proteome</keyword>